<dbReference type="PANTHER" id="PTHR11091">
    <property type="entry name" value="OXIDOREDUCTASE-RELATED"/>
    <property type="match status" value="1"/>
</dbReference>
<evidence type="ECO:0000313" key="3">
    <source>
        <dbReference type="Proteomes" id="UP000619457"/>
    </source>
</evidence>
<dbReference type="InterPro" id="IPR043144">
    <property type="entry name" value="Mal/L-sulf/L-lact_DH-like_ah"/>
</dbReference>
<dbReference type="InterPro" id="IPR036111">
    <property type="entry name" value="Mal/L-sulfo/L-lacto_DH-like_sf"/>
</dbReference>
<dbReference type="PANTHER" id="PTHR11091:SF3">
    <property type="entry name" value="2,3-DIKETO-L-GULONATE REDUCTASE"/>
    <property type="match status" value="1"/>
</dbReference>
<keyword evidence="1" id="KW-0560">Oxidoreductase</keyword>
<organism evidence="2 3">
    <name type="scientific">Echinicola pacifica</name>
    <dbReference type="NCBI Taxonomy" id="346377"/>
    <lineage>
        <taxon>Bacteria</taxon>
        <taxon>Pseudomonadati</taxon>
        <taxon>Bacteroidota</taxon>
        <taxon>Cytophagia</taxon>
        <taxon>Cytophagales</taxon>
        <taxon>Cyclobacteriaceae</taxon>
        <taxon>Echinicola</taxon>
    </lineage>
</organism>
<dbReference type="InterPro" id="IPR043143">
    <property type="entry name" value="Mal/L-sulf/L-lact_DH-like_NADP"/>
</dbReference>
<sequence length="320" mass="34766">MGFPDRKAALSADLFVKSSLDGVPSHGLNRFPVFVDYIRKGLVIPEAEPSLISQFSAFEQWNGNAGPGNCNAYGAMDRAIDLSRKFGIGCVTLKNTNHWMRAGNYGWQAVDHGCLGLCFTNTKPNMPAWGGVEPKLGNNPLVIGIPRSSGPVVLDMAMSQFAYGKMAIYARNGKEMPYDAGLTPEGQLSRNPGQIIADELALPMGLWKGAGLSLLIDMLTVVLSGGNSTSEIGQLGEETGLSQVFISLDPLVMGLGEDWDQHLDRIIEDLLGSRTPSDSGNVRYPGQNTLQTREENMRLGVPIEIDIWKKIQQLADEKDK</sequence>
<evidence type="ECO:0000313" key="2">
    <source>
        <dbReference type="EMBL" id="GGZ15771.1"/>
    </source>
</evidence>
<dbReference type="Pfam" id="PF02615">
    <property type="entry name" value="Ldh_2"/>
    <property type="match status" value="1"/>
</dbReference>
<protein>
    <submittedName>
        <fullName evidence="2">2,3-diketo-L-gulonate reductase</fullName>
    </submittedName>
</protein>
<proteinExistence type="predicted"/>
<name>A0A918PM99_9BACT</name>
<dbReference type="InterPro" id="IPR003767">
    <property type="entry name" value="Malate/L-lactate_DH-like"/>
</dbReference>
<dbReference type="Gene3D" id="1.10.1530.10">
    <property type="match status" value="1"/>
</dbReference>
<comment type="caution">
    <text evidence="2">The sequence shown here is derived from an EMBL/GenBank/DDBJ whole genome shotgun (WGS) entry which is preliminary data.</text>
</comment>
<reference evidence="2" key="1">
    <citation type="journal article" date="2014" name="Int. J. Syst. Evol. Microbiol.">
        <title>Complete genome sequence of Corynebacterium casei LMG S-19264T (=DSM 44701T), isolated from a smear-ripened cheese.</title>
        <authorList>
            <consortium name="US DOE Joint Genome Institute (JGI-PGF)"/>
            <person name="Walter F."/>
            <person name="Albersmeier A."/>
            <person name="Kalinowski J."/>
            <person name="Ruckert C."/>
        </authorList>
    </citation>
    <scope>NUCLEOTIDE SEQUENCE</scope>
    <source>
        <strain evidence="2">KCTC 12368</strain>
    </source>
</reference>
<gene>
    <name evidence="2" type="primary">dlgD</name>
    <name evidence="2" type="ORF">GCM10007049_04960</name>
</gene>
<evidence type="ECO:0000256" key="1">
    <source>
        <dbReference type="ARBA" id="ARBA00023002"/>
    </source>
</evidence>
<dbReference type="Gene3D" id="3.30.1370.60">
    <property type="entry name" value="Hypothetical oxidoreductase yiak, domain 2"/>
    <property type="match status" value="1"/>
</dbReference>
<reference evidence="2" key="2">
    <citation type="submission" date="2020-09" db="EMBL/GenBank/DDBJ databases">
        <authorList>
            <person name="Sun Q."/>
            <person name="Kim S."/>
        </authorList>
    </citation>
    <scope>NUCLEOTIDE SEQUENCE</scope>
    <source>
        <strain evidence="2">KCTC 12368</strain>
    </source>
</reference>
<dbReference type="AlphaFoldDB" id="A0A918PM99"/>
<dbReference type="SUPFAM" id="SSF89733">
    <property type="entry name" value="L-sulfolactate dehydrogenase-like"/>
    <property type="match status" value="1"/>
</dbReference>
<accession>A0A918PM99</accession>
<dbReference type="GO" id="GO:0016491">
    <property type="term" value="F:oxidoreductase activity"/>
    <property type="evidence" value="ECO:0007669"/>
    <property type="project" value="UniProtKB-KW"/>
</dbReference>
<dbReference type="NCBIfam" id="NF009750">
    <property type="entry name" value="PRK13260.1"/>
    <property type="match status" value="1"/>
</dbReference>
<keyword evidence="3" id="KW-1185">Reference proteome</keyword>
<dbReference type="EMBL" id="BMWX01000001">
    <property type="protein sequence ID" value="GGZ15771.1"/>
    <property type="molecule type" value="Genomic_DNA"/>
</dbReference>
<dbReference type="Proteomes" id="UP000619457">
    <property type="component" value="Unassembled WGS sequence"/>
</dbReference>